<sequence>MHMLANDDHGLVNKQSADSVSMTTDRLIEAFQSHGMQIFARIDQAEAARKSGLEMRPMELVLFGNPAAGTPLMVEYPSLAIDLPLKALVWEDAEGVVWVSYNSPEYLQQRHGLPAPPFGPTAALIEAAIRREGQP</sequence>
<dbReference type="EMBL" id="AP025739">
    <property type="protein sequence ID" value="BDI30037.1"/>
    <property type="molecule type" value="Genomic_DNA"/>
</dbReference>
<dbReference type="InterPro" id="IPR035923">
    <property type="entry name" value="TT1751-like_sf"/>
</dbReference>
<organism evidence="1 2">
    <name type="scientific">Capsulimonas corticalis</name>
    <dbReference type="NCBI Taxonomy" id="2219043"/>
    <lineage>
        <taxon>Bacteria</taxon>
        <taxon>Bacillati</taxon>
        <taxon>Armatimonadota</taxon>
        <taxon>Armatimonadia</taxon>
        <taxon>Capsulimonadales</taxon>
        <taxon>Capsulimonadaceae</taxon>
        <taxon>Capsulimonas</taxon>
    </lineage>
</organism>
<dbReference type="Pfam" id="PF03625">
    <property type="entry name" value="DUF302"/>
    <property type="match status" value="1"/>
</dbReference>
<accession>A0A402D2A1</accession>
<dbReference type="CDD" id="cd14797">
    <property type="entry name" value="DUF302"/>
    <property type="match status" value="1"/>
</dbReference>
<dbReference type="SUPFAM" id="SSF103247">
    <property type="entry name" value="TT1751-like"/>
    <property type="match status" value="1"/>
</dbReference>
<keyword evidence="2" id="KW-1185">Reference proteome</keyword>
<dbReference type="InterPro" id="IPR005180">
    <property type="entry name" value="DUF302"/>
</dbReference>
<gene>
    <name evidence="1" type="ORF">CCAX7_20880</name>
</gene>
<dbReference type="KEGG" id="ccot:CCAX7_20880"/>
<reference evidence="1 2" key="1">
    <citation type="journal article" date="2019" name="Int. J. Syst. Evol. Microbiol.">
        <title>Capsulimonas corticalis gen. nov., sp. nov., an aerobic capsulated bacterium, of a novel bacterial order, Capsulimonadales ord. nov., of the class Armatimonadia of the phylum Armatimonadetes.</title>
        <authorList>
            <person name="Li J."/>
            <person name="Kudo C."/>
            <person name="Tonouchi A."/>
        </authorList>
    </citation>
    <scope>NUCLEOTIDE SEQUENCE [LARGE SCALE GENOMIC DNA]</scope>
    <source>
        <strain evidence="1 2">AX-7</strain>
    </source>
</reference>
<dbReference type="Proteomes" id="UP000287394">
    <property type="component" value="Chromosome"/>
</dbReference>
<dbReference type="PANTHER" id="PTHR38342:SF2">
    <property type="entry name" value="INNER MEMBRANE OR EXPORTED"/>
    <property type="match status" value="1"/>
</dbReference>
<dbReference type="Gene3D" id="3.30.310.70">
    <property type="entry name" value="TT1751-like domain"/>
    <property type="match status" value="1"/>
</dbReference>
<evidence type="ECO:0000313" key="1">
    <source>
        <dbReference type="EMBL" id="BDI30037.1"/>
    </source>
</evidence>
<dbReference type="AlphaFoldDB" id="A0A402D2A1"/>
<protein>
    <submittedName>
        <fullName evidence="1">Uncharacterized protein</fullName>
    </submittedName>
</protein>
<evidence type="ECO:0000313" key="2">
    <source>
        <dbReference type="Proteomes" id="UP000287394"/>
    </source>
</evidence>
<proteinExistence type="predicted"/>
<name>A0A402D2A1_9BACT</name>
<dbReference type="PANTHER" id="PTHR38342">
    <property type="entry name" value="SLR5037 PROTEIN"/>
    <property type="match status" value="1"/>
</dbReference>